<dbReference type="AlphaFoldDB" id="A0A5B9EGI3"/>
<dbReference type="Pfam" id="PF07228">
    <property type="entry name" value="SpoIIE"/>
    <property type="match status" value="1"/>
</dbReference>
<evidence type="ECO:0000313" key="4">
    <source>
        <dbReference type="Proteomes" id="UP000321820"/>
    </source>
</evidence>
<dbReference type="Gene3D" id="2.60.200.20">
    <property type="match status" value="1"/>
</dbReference>
<keyword evidence="1" id="KW-0378">Hydrolase</keyword>
<protein>
    <submittedName>
        <fullName evidence="3">SpoIIE family protein phosphatase</fullName>
    </submittedName>
</protein>
<dbReference type="KEGG" id="talb:FTW19_16460"/>
<dbReference type="EMBL" id="CP042806">
    <property type="protein sequence ID" value="QEE29447.1"/>
    <property type="molecule type" value="Genomic_DNA"/>
</dbReference>
<gene>
    <name evidence="3" type="ORF">FTW19_16460</name>
</gene>
<name>A0A5B9EGI3_9BACT</name>
<dbReference type="PANTHER" id="PTHR43156:SF2">
    <property type="entry name" value="STAGE II SPORULATION PROTEIN E"/>
    <property type="match status" value="1"/>
</dbReference>
<dbReference type="PROSITE" id="PS50006">
    <property type="entry name" value="FHA_DOMAIN"/>
    <property type="match status" value="1"/>
</dbReference>
<dbReference type="Gene3D" id="3.60.40.10">
    <property type="entry name" value="PPM-type phosphatase domain"/>
    <property type="match status" value="1"/>
</dbReference>
<dbReference type="CDD" id="cd00060">
    <property type="entry name" value="FHA"/>
    <property type="match status" value="1"/>
</dbReference>
<dbReference type="Gene3D" id="3.30.450.40">
    <property type="match status" value="1"/>
</dbReference>
<dbReference type="InterPro" id="IPR052016">
    <property type="entry name" value="Bact_Sigma-Reg"/>
</dbReference>
<dbReference type="SUPFAM" id="SSF49879">
    <property type="entry name" value="SMAD/FHA domain"/>
    <property type="match status" value="1"/>
</dbReference>
<dbReference type="SMART" id="SM00331">
    <property type="entry name" value="PP2C_SIG"/>
    <property type="match status" value="1"/>
</dbReference>
<dbReference type="SUPFAM" id="SSF55781">
    <property type="entry name" value="GAF domain-like"/>
    <property type="match status" value="1"/>
</dbReference>
<dbReference type="InterPro" id="IPR029016">
    <property type="entry name" value="GAF-like_dom_sf"/>
</dbReference>
<evidence type="ECO:0000259" key="2">
    <source>
        <dbReference type="PROSITE" id="PS50006"/>
    </source>
</evidence>
<dbReference type="OrthoDB" id="107728at2"/>
<dbReference type="GO" id="GO:0016791">
    <property type="term" value="F:phosphatase activity"/>
    <property type="evidence" value="ECO:0007669"/>
    <property type="project" value="TreeGrafter"/>
</dbReference>
<dbReference type="SMART" id="SM00065">
    <property type="entry name" value="GAF"/>
    <property type="match status" value="1"/>
</dbReference>
<dbReference type="Proteomes" id="UP000321820">
    <property type="component" value="Chromosome"/>
</dbReference>
<keyword evidence="4" id="KW-1185">Reference proteome</keyword>
<dbReference type="PANTHER" id="PTHR43156">
    <property type="entry name" value="STAGE II SPORULATION PROTEIN E-RELATED"/>
    <property type="match status" value="1"/>
</dbReference>
<dbReference type="InterPro" id="IPR000253">
    <property type="entry name" value="FHA_dom"/>
</dbReference>
<dbReference type="Pfam" id="PF01590">
    <property type="entry name" value="GAF"/>
    <property type="match status" value="1"/>
</dbReference>
<sequence length="587" mass="64175">MPLPQAVHNRQCELGQPKHPKLCYTGGSSTMTMAESTFVPMKMLLEDRGNRVPRTLDHVPFTIGRLTDRSLVLDHPFISRSHAQINFIDGQYFLEDLRSTHGTYLNGRRLDPMAGPQQLNAGDKLRFGSSDGPLLRFGKPDRDVASLKDLMGQMQSIAMPSEGSDLEKLRWFLEAARKLNAVGAVQEVLQSLVEITLDLTQMERGYVYLRDAATGEMSMAVGLTLAGEKLADDRGVAQSAIQQATRTAAEFIVTDTLSLDGGMSDSMVAGSIRTVICIPLRSRHGDFGSDEDSKPELGGEVRGVLYLDSRLKAGALNEVDSGLLETIAGEAASLIENASLARAEEAARRYREELNIAAQIQQGLMTVQIPDIPYARINARNVPCKDVGGDFFDVVVDEDGVSLVITDVSGKGVSAALLASTLQGLVYSQLAARQPLEQVARMCNRFICAKDIGKYATMIVLKLTRSGNLQYINCGHVMPLLVGEGVVEKLTATNLPVGLLPDAEYETAYLKMPQNSRLILVTDGVTEAENPEGEFFGDDRLEGAASQFESMTEMFDSVQRFMNGAPPTDDCTMIELRYHDRRTESRA</sequence>
<reference evidence="3 4" key="1">
    <citation type="submission" date="2019-08" db="EMBL/GenBank/DDBJ databases">
        <title>Complete genome sequence of Terriglobus albidus strain ORNL.</title>
        <authorList>
            <person name="Podar M."/>
        </authorList>
    </citation>
    <scope>NUCLEOTIDE SEQUENCE [LARGE SCALE GENOMIC DNA]</scope>
    <source>
        <strain evidence="3 4">ORNL</strain>
    </source>
</reference>
<proteinExistence type="predicted"/>
<dbReference type="InterPro" id="IPR003018">
    <property type="entry name" value="GAF"/>
</dbReference>
<evidence type="ECO:0000256" key="1">
    <source>
        <dbReference type="ARBA" id="ARBA00022801"/>
    </source>
</evidence>
<dbReference type="SMART" id="SM00240">
    <property type="entry name" value="FHA"/>
    <property type="match status" value="1"/>
</dbReference>
<dbReference type="Pfam" id="PF00498">
    <property type="entry name" value="FHA"/>
    <property type="match status" value="1"/>
</dbReference>
<dbReference type="InterPro" id="IPR001932">
    <property type="entry name" value="PPM-type_phosphatase-like_dom"/>
</dbReference>
<dbReference type="SUPFAM" id="SSF81606">
    <property type="entry name" value="PP2C-like"/>
    <property type="match status" value="1"/>
</dbReference>
<accession>A0A5B9EGI3</accession>
<evidence type="ECO:0000313" key="3">
    <source>
        <dbReference type="EMBL" id="QEE29447.1"/>
    </source>
</evidence>
<organism evidence="3 4">
    <name type="scientific">Terriglobus albidus</name>
    <dbReference type="NCBI Taxonomy" id="1592106"/>
    <lineage>
        <taxon>Bacteria</taxon>
        <taxon>Pseudomonadati</taxon>
        <taxon>Acidobacteriota</taxon>
        <taxon>Terriglobia</taxon>
        <taxon>Terriglobales</taxon>
        <taxon>Acidobacteriaceae</taxon>
        <taxon>Terriglobus</taxon>
    </lineage>
</organism>
<dbReference type="InterPro" id="IPR036457">
    <property type="entry name" value="PPM-type-like_dom_sf"/>
</dbReference>
<dbReference type="InterPro" id="IPR008984">
    <property type="entry name" value="SMAD_FHA_dom_sf"/>
</dbReference>
<feature type="domain" description="FHA" evidence="2">
    <location>
        <begin position="61"/>
        <end position="110"/>
    </location>
</feature>